<dbReference type="Pfam" id="PF01012">
    <property type="entry name" value="ETF"/>
    <property type="match status" value="1"/>
</dbReference>
<feature type="binding site" evidence="3">
    <location>
        <position position="283"/>
    </location>
    <ligand>
        <name>FAD</name>
        <dbReference type="ChEBI" id="CHEBI:57692"/>
    </ligand>
</feature>
<evidence type="ECO:0000256" key="2">
    <source>
        <dbReference type="ARBA" id="ARBA00022982"/>
    </source>
</evidence>
<dbReference type="Pfam" id="PF00766">
    <property type="entry name" value="ETF_alpha"/>
    <property type="match status" value="1"/>
</dbReference>
<dbReference type="GO" id="GO:0033539">
    <property type="term" value="P:fatty acid beta-oxidation using acyl-CoA dehydrogenase"/>
    <property type="evidence" value="ECO:0007669"/>
    <property type="project" value="TreeGrafter"/>
</dbReference>
<evidence type="ECO:0000256" key="1">
    <source>
        <dbReference type="ARBA" id="ARBA00005817"/>
    </source>
</evidence>
<keyword evidence="2" id="KW-0813">Transport</keyword>
<keyword evidence="3" id="KW-0285">Flavoprotein</keyword>
<comment type="cofactor">
    <cofactor evidence="3">
        <name>FAD</name>
        <dbReference type="ChEBI" id="CHEBI:57692"/>
    </cofactor>
    <text evidence="3">Binds 1 FAD per dimer.</text>
</comment>
<dbReference type="PIRSF" id="PIRSF000089">
    <property type="entry name" value="Electra_flavoP_a"/>
    <property type="match status" value="1"/>
</dbReference>
<dbReference type="eggNOG" id="COG2025">
    <property type="taxonomic scope" value="Bacteria"/>
</dbReference>
<accession>B3QSV9</accession>
<evidence type="ECO:0000313" key="5">
    <source>
        <dbReference type="EMBL" id="ACF12602.1"/>
    </source>
</evidence>
<dbReference type="STRING" id="517418.Ctha_0131"/>
<dbReference type="EMBL" id="CP001100">
    <property type="protein sequence ID" value="ACF12602.1"/>
    <property type="molecule type" value="Genomic_DNA"/>
</dbReference>
<dbReference type="InterPro" id="IPR014729">
    <property type="entry name" value="Rossmann-like_a/b/a_fold"/>
</dbReference>
<dbReference type="GO" id="GO:0009055">
    <property type="term" value="F:electron transfer activity"/>
    <property type="evidence" value="ECO:0007669"/>
    <property type="project" value="InterPro"/>
</dbReference>
<dbReference type="InterPro" id="IPR014730">
    <property type="entry name" value="ETF_a/b_N"/>
</dbReference>
<dbReference type="SMART" id="SM00893">
    <property type="entry name" value="ETF"/>
    <property type="match status" value="1"/>
</dbReference>
<dbReference type="SUPFAM" id="SSF52402">
    <property type="entry name" value="Adenine nucleotide alpha hydrolases-like"/>
    <property type="match status" value="1"/>
</dbReference>
<evidence type="ECO:0000259" key="4">
    <source>
        <dbReference type="SMART" id="SM00893"/>
    </source>
</evidence>
<organism evidence="5 6">
    <name type="scientific">Chloroherpeton thalassium (strain ATCC 35110 / GB-78)</name>
    <dbReference type="NCBI Taxonomy" id="517418"/>
    <lineage>
        <taxon>Bacteria</taxon>
        <taxon>Pseudomonadati</taxon>
        <taxon>Chlorobiota</taxon>
        <taxon>Chlorobiia</taxon>
        <taxon>Chlorobiales</taxon>
        <taxon>Chloroherpetonaceae</taxon>
        <taxon>Chloroherpeton</taxon>
    </lineage>
</organism>
<dbReference type="PANTHER" id="PTHR43153:SF1">
    <property type="entry name" value="ELECTRON TRANSFER FLAVOPROTEIN SUBUNIT ALPHA, MITOCHONDRIAL"/>
    <property type="match status" value="1"/>
</dbReference>
<dbReference type="SUPFAM" id="SSF52467">
    <property type="entry name" value="DHS-like NAD/FAD-binding domain"/>
    <property type="match status" value="1"/>
</dbReference>
<dbReference type="HOGENOM" id="CLU_034178_0_1_10"/>
<dbReference type="OrthoDB" id="9770286at2"/>
<dbReference type="InterPro" id="IPR014731">
    <property type="entry name" value="ETF_asu_C"/>
</dbReference>
<dbReference type="KEGG" id="cts:Ctha_0131"/>
<dbReference type="GO" id="GO:0050660">
    <property type="term" value="F:flavin adenine dinucleotide binding"/>
    <property type="evidence" value="ECO:0007669"/>
    <property type="project" value="InterPro"/>
</dbReference>
<keyword evidence="3" id="KW-0274">FAD</keyword>
<dbReference type="PANTHER" id="PTHR43153">
    <property type="entry name" value="ELECTRON TRANSFER FLAVOPROTEIN ALPHA"/>
    <property type="match status" value="1"/>
</dbReference>
<proteinExistence type="inferred from homology"/>
<dbReference type="InterPro" id="IPR001308">
    <property type="entry name" value="ETF_a/FixB"/>
</dbReference>
<protein>
    <submittedName>
        <fullName evidence="5">Electron transfer flavoprotein alpha subunit</fullName>
    </submittedName>
</protein>
<dbReference type="RefSeq" id="WP_012498686.1">
    <property type="nucleotide sequence ID" value="NC_011026.1"/>
</dbReference>
<sequence length="314" mass="32286">MGDILVVTEHLKGDFQDITFEMLGKAKELAGATGGKCLALVFGDMKNKASELGAADAVIAVGTETEYNPESYAAAVKAAVEAKSPSLTLVGSTSMGMDIAAPVATALGLPVVGYCCGISNEGDGFSFVSQQYGGKMNVVTNVSGAAVALVLAGSFPAEAGQTSGSPAVEDLAVSAGNGKVRFKKLIEPQGSDVDITQSEILVAVGRGIGSKDDIELAENLAEALKADVACSRAVVDAGWLPKTRQVGKSGLKVKPKVYIALGISGAPEHLEGMKSASTIIAINTDKNAPIFDVAHYGINADLFEVCEEMLEELE</sequence>
<comment type="similarity">
    <text evidence="1">Belongs to the ETF alpha-subunit/FixB family.</text>
</comment>
<dbReference type="AlphaFoldDB" id="B3QSV9"/>
<gene>
    <name evidence="5" type="ordered locus">Ctha_0131</name>
</gene>
<reference evidence="5 6" key="1">
    <citation type="submission" date="2008-06" db="EMBL/GenBank/DDBJ databases">
        <title>Complete sequence of Chloroherpeton thalassium ATCC 35110.</title>
        <authorList>
            <consortium name="US DOE Joint Genome Institute"/>
            <person name="Lucas S."/>
            <person name="Copeland A."/>
            <person name="Lapidus A."/>
            <person name="Glavina del Rio T."/>
            <person name="Dalin E."/>
            <person name="Tice H."/>
            <person name="Bruce D."/>
            <person name="Goodwin L."/>
            <person name="Pitluck S."/>
            <person name="Schmutz J."/>
            <person name="Larimer F."/>
            <person name="Land M."/>
            <person name="Hauser L."/>
            <person name="Kyrpides N."/>
            <person name="Mikhailova N."/>
            <person name="Liu Z."/>
            <person name="Li T."/>
            <person name="Zhao F."/>
            <person name="Overmann J."/>
            <person name="Bryant D.A."/>
            <person name="Richardson P."/>
        </authorList>
    </citation>
    <scope>NUCLEOTIDE SEQUENCE [LARGE SCALE GENOMIC DNA]</scope>
    <source>
        <strain evidence="6">ATCC 35110 / GB-78</strain>
    </source>
</reference>
<name>B3QSV9_CHLT3</name>
<feature type="domain" description="Electron transfer flavoprotein alpha/beta-subunit N-terminal" evidence="4">
    <location>
        <begin position="4"/>
        <end position="186"/>
    </location>
</feature>
<dbReference type="Proteomes" id="UP000001208">
    <property type="component" value="Chromosome"/>
</dbReference>
<feature type="binding site" evidence="3">
    <location>
        <begin position="231"/>
        <end position="232"/>
    </location>
    <ligand>
        <name>FAD</name>
        <dbReference type="ChEBI" id="CHEBI:57692"/>
    </ligand>
</feature>
<feature type="binding site" evidence="3">
    <location>
        <begin position="262"/>
        <end position="269"/>
    </location>
    <ligand>
        <name>FAD</name>
        <dbReference type="ChEBI" id="CHEBI:57692"/>
    </ligand>
</feature>
<feature type="binding site" evidence="3">
    <location>
        <begin position="245"/>
        <end position="249"/>
    </location>
    <ligand>
        <name>FAD</name>
        <dbReference type="ChEBI" id="CHEBI:57692"/>
    </ligand>
</feature>
<feature type="binding site" evidence="3">
    <location>
        <position position="206"/>
    </location>
    <ligand>
        <name>FAD</name>
        <dbReference type="ChEBI" id="CHEBI:57692"/>
    </ligand>
</feature>
<keyword evidence="6" id="KW-1185">Reference proteome</keyword>
<evidence type="ECO:0000256" key="3">
    <source>
        <dbReference type="PIRSR" id="PIRSR000089-1"/>
    </source>
</evidence>
<dbReference type="Gene3D" id="3.40.50.620">
    <property type="entry name" value="HUPs"/>
    <property type="match status" value="1"/>
</dbReference>
<dbReference type="InterPro" id="IPR029035">
    <property type="entry name" value="DHS-like_NAD/FAD-binding_dom"/>
</dbReference>
<keyword evidence="2" id="KW-0249">Electron transport</keyword>
<evidence type="ECO:0000313" key="6">
    <source>
        <dbReference type="Proteomes" id="UP000001208"/>
    </source>
</evidence>
<dbReference type="Gene3D" id="3.40.50.1220">
    <property type="entry name" value="TPP-binding domain"/>
    <property type="match status" value="1"/>
</dbReference>